<dbReference type="AlphaFoldDB" id="A0A0F5VJ20"/>
<accession>A0A0F5VJ20</accession>
<reference evidence="1 2" key="1">
    <citation type="submission" date="2014-12" db="EMBL/GenBank/DDBJ databases">
        <title>Mercury Reductase activity and rhizosphere competence traits in the genome of root associated Photobacterium halotolerans MELD1.</title>
        <authorList>
            <person name="Mathew D.C."/>
            <person name="Huang C.-C."/>
        </authorList>
    </citation>
    <scope>NUCLEOTIDE SEQUENCE [LARGE SCALE GENOMIC DNA]</scope>
    <source>
        <strain evidence="1 2">MELD1</strain>
    </source>
</reference>
<evidence type="ECO:0000313" key="1">
    <source>
        <dbReference type="EMBL" id="KKD01515.1"/>
    </source>
</evidence>
<keyword evidence="2" id="KW-1185">Reference proteome</keyword>
<sequence length="73" mass="8274">MDTGHKVKIIHLPNEKNEQKNRLKNLKRATCKGAISLKCGLIFRCNENVCVTVVTGVVFFVRMRKNANYPALT</sequence>
<dbReference type="Proteomes" id="UP000033633">
    <property type="component" value="Unassembled WGS sequence"/>
</dbReference>
<gene>
    <name evidence="1" type="ORF">KY46_01450</name>
</gene>
<protein>
    <submittedName>
        <fullName evidence="1">Uncharacterized protein</fullName>
    </submittedName>
</protein>
<organism evidence="1 2">
    <name type="scientific">Photobacterium halotolerans</name>
    <dbReference type="NCBI Taxonomy" id="265726"/>
    <lineage>
        <taxon>Bacteria</taxon>
        <taxon>Pseudomonadati</taxon>
        <taxon>Pseudomonadota</taxon>
        <taxon>Gammaproteobacteria</taxon>
        <taxon>Vibrionales</taxon>
        <taxon>Vibrionaceae</taxon>
        <taxon>Photobacterium</taxon>
    </lineage>
</organism>
<proteinExistence type="predicted"/>
<dbReference type="STRING" id="265726.KY46_01450"/>
<dbReference type="PATRIC" id="fig|265726.11.peg.308"/>
<name>A0A0F5VJ20_9GAMM</name>
<dbReference type="EMBL" id="JWYV01000001">
    <property type="protein sequence ID" value="KKD01515.1"/>
    <property type="molecule type" value="Genomic_DNA"/>
</dbReference>
<comment type="caution">
    <text evidence="1">The sequence shown here is derived from an EMBL/GenBank/DDBJ whole genome shotgun (WGS) entry which is preliminary data.</text>
</comment>
<evidence type="ECO:0000313" key="2">
    <source>
        <dbReference type="Proteomes" id="UP000033633"/>
    </source>
</evidence>